<accession>M0AUC1</accession>
<dbReference type="OrthoDB" id="212302at2157"/>
<dbReference type="Pfam" id="PF13527">
    <property type="entry name" value="Acetyltransf_9"/>
    <property type="match status" value="1"/>
</dbReference>
<dbReference type="GO" id="GO:0034069">
    <property type="term" value="F:aminoglycoside N-acetyltransferase activity"/>
    <property type="evidence" value="ECO:0007669"/>
    <property type="project" value="TreeGrafter"/>
</dbReference>
<dbReference type="eggNOG" id="arCOG10664">
    <property type="taxonomic scope" value="Archaea"/>
</dbReference>
<protein>
    <submittedName>
        <fullName evidence="2">Acetyltransferase</fullName>
    </submittedName>
</protein>
<name>M0AUC1_NATA1</name>
<dbReference type="GO" id="GO:0030649">
    <property type="term" value="P:aminoglycoside antibiotic catabolic process"/>
    <property type="evidence" value="ECO:0007669"/>
    <property type="project" value="TreeGrafter"/>
</dbReference>
<dbReference type="Pfam" id="PF17668">
    <property type="entry name" value="Acetyltransf_17"/>
    <property type="match status" value="1"/>
</dbReference>
<keyword evidence="2" id="KW-0808">Transferase</keyword>
<dbReference type="SUPFAM" id="SSF55718">
    <property type="entry name" value="SCP-like"/>
    <property type="match status" value="1"/>
</dbReference>
<comment type="caution">
    <text evidence="2">The sequence shown here is derived from an EMBL/GenBank/DDBJ whole genome shotgun (WGS) entry which is preliminary data.</text>
</comment>
<dbReference type="STRING" id="29540.C481_10740"/>
<dbReference type="PATRIC" id="fig|29540.5.peg.2183"/>
<dbReference type="InterPro" id="IPR025559">
    <property type="entry name" value="Eis_dom"/>
</dbReference>
<dbReference type="CDD" id="cd04301">
    <property type="entry name" value="NAT_SF"/>
    <property type="match status" value="1"/>
</dbReference>
<dbReference type="InterPro" id="IPR000182">
    <property type="entry name" value="GNAT_dom"/>
</dbReference>
<gene>
    <name evidence="2" type="ORF">C481_10740</name>
</gene>
<dbReference type="Proteomes" id="UP000011554">
    <property type="component" value="Unassembled WGS sequence"/>
</dbReference>
<feature type="domain" description="N-acetyltransferase" evidence="1">
    <location>
        <begin position="2"/>
        <end position="151"/>
    </location>
</feature>
<dbReference type="PANTHER" id="PTHR37817">
    <property type="entry name" value="N-ACETYLTRANSFERASE EIS"/>
    <property type="match status" value="1"/>
</dbReference>
<dbReference type="PROSITE" id="PS51186">
    <property type="entry name" value="GNAT"/>
    <property type="match status" value="1"/>
</dbReference>
<dbReference type="PANTHER" id="PTHR37817:SF1">
    <property type="entry name" value="N-ACETYLTRANSFERASE EIS"/>
    <property type="match status" value="1"/>
</dbReference>
<evidence type="ECO:0000259" key="1">
    <source>
        <dbReference type="PROSITE" id="PS51186"/>
    </source>
</evidence>
<dbReference type="Gene3D" id="3.40.630.30">
    <property type="match status" value="2"/>
</dbReference>
<dbReference type="SUPFAM" id="SSF55729">
    <property type="entry name" value="Acyl-CoA N-acyltransferases (Nat)"/>
    <property type="match status" value="1"/>
</dbReference>
<dbReference type="Pfam" id="PF13530">
    <property type="entry name" value="SCP2_2"/>
    <property type="match status" value="1"/>
</dbReference>
<dbReference type="Gene3D" id="3.30.1050.10">
    <property type="entry name" value="SCP2 sterol-binding domain"/>
    <property type="match status" value="1"/>
</dbReference>
<dbReference type="EMBL" id="AOIO01000028">
    <property type="protein sequence ID" value="ELZ00969.1"/>
    <property type="molecule type" value="Genomic_DNA"/>
</dbReference>
<dbReference type="InterPro" id="IPR036527">
    <property type="entry name" value="SCP2_sterol-bd_dom_sf"/>
</dbReference>
<evidence type="ECO:0000313" key="3">
    <source>
        <dbReference type="Proteomes" id="UP000011554"/>
    </source>
</evidence>
<dbReference type="InterPro" id="IPR016181">
    <property type="entry name" value="Acyl_CoA_acyltransferase"/>
</dbReference>
<evidence type="ECO:0000313" key="2">
    <source>
        <dbReference type="EMBL" id="ELZ00969.1"/>
    </source>
</evidence>
<dbReference type="RefSeq" id="WP_006109183.1">
    <property type="nucleotide sequence ID" value="NZ_AOIO01000028.1"/>
</dbReference>
<dbReference type="AlphaFoldDB" id="M0AUC1"/>
<keyword evidence="3" id="KW-1185">Reference proteome</keyword>
<reference evidence="2 3" key="1">
    <citation type="journal article" date="2014" name="PLoS Genet.">
        <title>Phylogenetically driven sequencing of extremely halophilic archaea reveals strategies for static and dynamic osmo-response.</title>
        <authorList>
            <person name="Becker E.A."/>
            <person name="Seitzer P.M."/>
            <person name="Tritt A."/>
            <person name="Larsen D."/>
            <person name="Krusor M."/>
            <person name="Yao A.I."/>
            <person name="Wu D."/>
            <person name="Madern D."/>
            <person name="Eisen J.A."/>
            <person name="Darling A.E."/>
            <person name="Facciotti M.T."/>
        </authorList>
    </citation>
    <scope>NUCLEOTIDE SEQUENCE [LARGE SCALE GENOMIC DNA]</scope>
    <source>
        <strain evidence="2 3">DSM 12278</strain>
    </source>
</reference>
<dbReference type="InterPro" id="IPR051554">
    <property type="entry name" value="Acetyltransferase_Eis"/>
</dbReference>
<organism evidence="2 3">
    <name type="scientific">Natrialba asiatica (strain ATCC 700177 / DSM 12278 / JCM 9576 / FERM P-10747 / NBRC 102637 / 172P1)</name>
    <dbReference type="NCBI Taxonomy" id="29540"/>
    <lineage>
        <taxon>Archaea</taxon>
        <taxon>Methanobacteriati</taxon>
        <taxon>Methanobacteriota</taxon>
        <taxon>Stenosarchaea group</taxon>
        <taxon>Halobacteria</taxon>
        <taxon>Halobacteriales</taxon>
        <taxon>Natrialbaceae</taxon>
        <taxon>Natrialba</taxon>
    </lineage>
</organism>
<proteinExistence type="predicted"/>
<sequence length="412" mass="46392">MVDYRPLSDQRAVFHEFRSYAFRPDAGVPPYEPDEHDTPRALRGARRGIYESADAADDDPRSVCRHYWLDATVRGETHPIAGLASVATPPEFRRQGYVRELLANSLAEYRERDRRFSVLWPFSYDFYHKYGWETSNRIVTHEFDPEVCSFATAAVDVASTGSFRPVEADAFGELVPVYERHAERYELALDRDEDWWRHRTFAGHDVDPYVYAFERDGRVAGYLVHTIDGDRGDWTMTVSELVAADHEAFLALLSFCHTHDSQVERVRLRLPTDAPFRETVREPDAVETTVTNGPMVRIVDVAEVLSSLSYPTSSEAALTLSVTDPLADWNDGLFELTVADGRGDCELVRESPSTDATVDIALDVAALSELAVGTRSATELARTNRLEATDREPVSTLAELVPKTAVYLGEFF</sequence>
<dbReference type="InterPro" id="IPR041380">
    <property type="entry name" value="Acetyltransf_17"/>
</dbReference>